<name>A0A974SPK5_9RHOO</name>
<evidence type="ECO:0000256" key="4">
    <source>
        <dbReference type="ARBA" id="ARBA00022452"/>
    </source>
</evidence>
<dbReference type="GO" id="GO:0015344">
    <property type="term" value="F:siderophore uptake transmembrane transporter activity"/>
    <property type="evidence" value="ECO:0007669"/>
    <property type="project" value="TreeGrafter"/>
</dbReference>
<reference evidence="15" key="1">
    <citation type="submission" date="2020-11" db="EMBL/GenBank/DDBJ databases">
        <title>Azospira restricta DSM 18626 genome sequence.</title>
        <authorList>
            <person name="Moe W.M."/>
        </authorList>
    </citation>
    <scope>NUCLEOTIDE SEQUENCE</scope>
    <source>
        <strain evidence="15">DSM 18626</strain>
    </source>
</reference>
<dbReference type="PANTHER" id="PTHR30069">
    <property type="entry name" value="TONB-DEPENDENT OUTER MEMBRANE RECEPTOR"/>
    <property type="match status" value="1"/>
</dbReference>
<feature type="domain" description="TonB-dependent receptor-like beta-barrel" evidence="13">
    <location>
        <begin position="273"/>
        <end position="623"/>
    </location>
</feature>
<dbReference type="InterPro" id="IPR012910">
    <property type="entry name" value="Plug_dom"/>
</dbReference>
<keyword evidence="3 11" id="KW-0813">Transport</keyword>
<organism evidence="15 16">
    <name type="scientific">Azospira restricta</name>
    <dbReference type="NCBI Taxonomy" id="404405"/>
    <lineage>
        <taxon>Bacteria</taxon>
        <taxon>Pseudomonadati</taxon>
        <taxon>Pseudomonadota</taxon>
        <taxon>Betaproteobacteria</taxon>
        <taxon>Rhodocyclales</taxon>
        <taxon>Rhodocyclaceae</taxon>
        <taxon>Azospira</taxon>
    </lineage>
</organism>
<dbReference type="InterPro" id="IPR036942">
    <property type="entry name" value="Beta-barrel_TonB_sf"/>
</dbReference>
<evidence type="ECO:0000256" key="9">
    <source>
        <dbReference type="ARBA" id="ARBA00023170"/>
    </source>
</evidence>
<evidence type="ECO:0000259" key="13">
    <source>
        <dbReference type="Pfam" id="PF00593"/>
    </source>
</evidence>
<accession>A0A974SPK5</accession>
<keyword evidence="9 15" id="KW-0675">Receptor</keyword>
<dbReference type="AlphaFoldDB" id="A0A974SPK5"/>
<protein>
    <submittedName>
        <fullName evidence="15">TonB-dependent receptor</fullName>
    </submittedName>
</protein>
<proteinExistence type="inferred from homology"/>
<evidence type="ECO:0000256" key="11">
    <source>
        <dbReference type="PROSITE-ProRule" id="PRU01360"/>
    </source>
</evidence>
<dbReference type="InterPro" id="IPR000531">
    <property type="entry name" value="Beta-barrel_TonB"/>
</dbReference>
<evidence type="ECO:0000313" key="15">
    <source>
        <dbReference type="EMBL" id="QRJ64090.1"/>
    </source>
</evidence>
<keyword evidence="6" id="KW-0732">Signal</keyword>
<evidence type="ECO:0000256" key="5">
    <source>
        <dbReference type="ARBA" id="ARBA00022692"/>
    </source>
</evidence>
<dbReference type="Proteomes" id="UP000663444">
    <property type="component" value="Chromosome"/>
</dbReference>
<comment type="similarity">
    <text evidence="2 11 12">Belongs to the TonB-dependent receptor family.</text>
</comment>
<dbReference type="PROSITE" id="PS51257">
    <property type="entry name" value="PROKAR_LIPOPROTEIN"/>
    <property type="match status" value="1"/>
</dbReference>
<gene>
    <name evidence="15" type="ORF">IWH25_01665</name>
</gene>
<dbReference type="Pfam" id="PF00593">
    <property type="entry name" value="TonB_dep_Rec_b-barrel"/>
    <property type="match status" value="1"/>
</dbReference>
<sequence>MGRQAYRHAMAAAWLLACGIGDGRAVVADLTALPIEQLMQVEVQSASKFRQQAIDAPAAVSVVTADEIRRFGYRTLGEVIASLRGVYVSYDRYFSYVGVRGFARSGDYNSRILLLVDGIRQNDSVFNQAMVGSESPLDVDLIERVEFVPGAGSSVYGSNAFFGVINVITRNGSDYRGSEAAAAAGSYGTGKLRLTHGAVRDDGSDWLLSASGYYQRGQDHRYPAHGGRADDLDGDRSGSFFAKLRSAELTLGLMAGRRTKENPTASFGQVFNARGSESVDESASFSAEYRKALAPELALSARGYAQEYRYRGDFIYGPPLYTNRDEAEGRMWGGELQLTSTHFRGHRIVAGAEYRRDTGIRQKNFDVAPYASYLDSRTDGHTQGLYLQDEIALGERVLFNAGVRYDHIDDAPSASSPRLALIYKPLPQTAVKLLYGEAYRPPNAFERHYATDTPSGYRTNPALKPETIRSRELVLEHALSPQQRVVASVYRNDVEDLIVQQYDAVADRFYFANVASVRARGVELEWSGRFAGGLAVRVGASWQRAEDGASGERITNSPARLFKANLTAPFLGERLLAGVEVQAMSSRKSEVRGEAPGFAIANLTLVAPRLARDLEVSATLYNLFDRRYYDPAGSELDPIDRVEQNGRNFRLKLSYRF</sequence>
<keyword evidence="8 11" id="KW-0472">Membrane</keyword>
<evidence type="ECO:0000256" key="8">
    <source>
        <dbReference type="ARBA" id="ARBA00023136"/>
    </source>
</evidence>
<dbReference type="EMBL" id="CP064781">
    <property type="protein sequence ID" value="QRJ64090.1"/>
    <property type="molecule type" value="Genomic_DNA"/>
</dbReference>
<keyword evidence="7 12" id="KW-0798">TonB box</keyword>
<comment type="subcellular location">
    <subcellularLocation>
        <location evidence="1 11">Cell outer membrane</location>
        <topology evidence="1 11">Multi-pass membrane protein</topology>
    </subcellularLocation>
</comment>
<dbReference type="RefSeq" id="WP_203387627.1">
    <property type="nucleotide sequence ID" value="NZ_CP064781.1"/>
</dbReference>
<keyword evidence="4 11" id="KW-1134">Transmembrane beta strand</keyword>
<keyword evidence="10 11" id="KW-0998">Cell outer membrane</keyword>
<dbReference type="InterPro" id="IPR039426">
    <property type="entry name" value="TonB-dep_rcpt-like"/>
</dbReference>
<keyword evidence="5 11" id="KW-0812">Transmembrane</keyword>
<evidence type="ECO:0000256" key="12">
    <source>
        <dbReference type="RuleBase" id="RU003357"/>
    </source>
</evidence>
<evidence type="ECO:0000256" key="2">
    <source>
        <dbReference type="ARBA" id="ARBA00009810"/>
    </source>
</evidence>
<dbReference type="PANTHER" id="PTHR30069:SF29">
    <property type="entry name" value="HEMOGLOBIN AND HEMOGLOBIN-HAPTOGLOBIN-BINDING PROTEIN 1-RELATED"/>
    <property type="match status" value="1"/>
</dbReference>
<evidence type="ECO:0000259" key="14">
    <source>
        <dbReference type="Pfam" id="PF07715"/>
    </source>
</evidence>
<evidence type="ECO:0000256" key="7">
    <source>
        <dbReference type="ARBA" id="ARBA00023077"/>
    </source>
</evidence>
<evidence type="ECO:0000256" key="10">
    <source>
        <dbReference type="ARBA" id="ARBA00023237"/>
    </source>
</evidence>
<dbReference type="PROSITE" id="PS52016">
    <property type="entry name" value="TONB_DEPENDENT_REC_3"/>
    <property type="match status" value="1"/>
</dbReference>
<dbReference type="KEGG" id="ares:IWH25_01665"/>
<dbReference type="InterPro" id="IPR037066">
    <property type="entry name" value="Plug_dom_sf"/>
</dbReference>
<evidence type="ECO:0000256" key="6">
    <source>
        <dbReference type="ARBA" id="ARBA00022729"/>
    </source>
</evidence>
<dbReference type="Pfam" id="PF07715">
    <property type="entry name" value="Plug"/>
    <property type="match status" value="1"/>
</dbReference>
<dbReference type="GO" id="GO:0009279">
    <property type="term" value="C:cell outer membrane"/>
    <property type="evidence" value="ECO:0007669"/>
    <property type="project" value="UniProtKB-SubCell"/>
</dbReference>
<dbReference type="GO" id="GO:0044718">
    <property type="term" value="P:siderophore transmembrane transport"/>
    <property type="evidence" value="ECO:0007669"/>
    <property type="project" value="TreeGrafter"/>
</dbReference>
<evidence type="ECO:0000313" key="16">
    <source>
        <dbReference type="Proteomes" id="UP000663444"/>
    </source>
</evidence>
<dbReference type="Gene3D" id="2.40.170.20">
    <property type="entry name" value="TonB-dependent receptor, beta-barrel domain"/>
    <property type="match status" value="1"/>
</dbReference>
<evidence type="ECO:0000256" key="1">
    <source>
        <dbReference type="ARBA" id="ARBA00004571"/>
    </source>
</evidence>
<dbReference type="SUPFAM" id="SSF56935">
    <property type="entry name" value="Porins"/>
    <property type="match status" value="1"/>
</dbReference>
<keyword evidence="16" id="KW-1185">Reference proteome</keyword>
<dbReference type="CDD" id="cd01347">
    <property type="entry name" value="ligand_gated_channel"/>
    <property type="match status" value="1"/>
</dbReference>
<feature type="domain" description="TonB-dependent receptor plug" evidence="14">
    <location>
        <begin position="54"/>
        <end position="164"/>
    </location>
</feature>
<evidence type="ECO:0000256" key="3">
    <source>
        <dbReference type="ARBA" id="ARBA00022448"/>
    </source>
</evidence>
<dbReference type="Gene3D" id="2.170.130.10">
    <property type="entry name" value="TonB-dependent receptor, plug domain"/>
    <property type="match status" value="1"/>
</dbReference>